<dbReference type="GO" id="GO:0005829">
    <property type="term" value="C:cytosol"/>
    <property type="evidence" value="ECO:0007669"/>
    <property type="project" value="TreeGrafter"/>
</dbReference>
<dbReference type="RefSeq" id="WP_114352397.1">
    <property type="nucleotide sequence ID" value="NZ_QPJJ01000005.1"/>
</dbReference>
<dbReference type="SUPFAM" id="SSF56784">
    <property type="entry name" value="HAD-like"/>
    <property type="match status" value="1"/>
</dbReference>
<dbReference type="InterPro" id="IPR036412">
    <property type="entry name" value="HAD-like_sf"/>
</dbReference>
<dbReference type="GO" id="GO:0000287">
    <property type="term" value="F:magnesium ion binding"/>
    <property type="evidence" value="ECO:0007669"/>
    <property type="project" value="TreeGrafter"/>
</dbReference>
<dbReference type="CDD" id="cd07517">
    <property type="entry name" value="HAD_HPP"/>
    <property type="match status" value="1"/>
</dbReference>
<dbReference type="InterPro" id="IPR000150">
    <property type="entry name" value="Cof"/>
</dbReference>
<dbReference type="PANTHER" id="PTHR10000:SF25">
    <property type="entry name" value="PHOSPHATASE YKRA-RELATED"/>
    <property type="match status" value="1"/>
</dbReference>
<dbReference type="EMBL" id="QPJJ01000005">
    <property type="protein sequence ID" value="RCW71830.1"/>
    <property type="molecule type" value="Genomic_DNA"/>
</dbReference>
<dbReference type="Gene3D" id="3.30.1240.10">
    <property type="match status" value="1"/>
</dbReference>
<reference evidence="1 2" key="1">
    <citation type="submission" date="2018-07" db="EMBL/GenBank/DDBJ databases">
        <title>Genomic Encyclopedia of Type Strains, Phase IV (KMG-IV): sequencing the most valuable type-strain genomes for metagenomic binning, comparative biology and taxonomic classification.</title>
        <authorList>
            <person name="Goeker M."/>
        </authorList>
    </citation>
    <scope>NUCLEOTIDE SEQUENCE [LARGE SCALE GENOMIC DNA]</scope>
    <source>
        <strain evidence="1 2">DSM 27696</strain>
    </source>
</reference>
<dbReference type="PANTHER" id="PTHR10000">
    <property type="entry name" value="PHOSPHOSERINE PHOSPHATASE"/>
    <property type="match status" value="1"/>
</dbReference>
<organism evidence="1 2">
    <name type="scientific">Saliterribacillus persicus</name>
    <dbReference type="NCBI Taxonomy" id="930114"/>
    <lineage>
        <taxon>Bacteria</taxon>
        <taxon>Bacillati</taxon>
        <taxon>Bacillota</taxon>
        <taxon>Bacilli</taxon>
        <taxon>Bacillales</taxon>
        <taxon>Bacillaceae</taxon>
        <taxon>Saliterribacillus</taxon>
    </lineage>
</organism>
<protein>
    <recommendedName>
        <fullName evidence="3">Cof subfamily protein (Haloacid dehalogenase superfamily)/HAD superfamily hydrolase (TIGR01484 family)</fullName>
    </recommendedName>
</protein>
<dbReference type="Pfam" id="PF08282">
    <property type="entry name" value="Hydrolase_3"/>
    <property type="match status" value="1"/>
</dbReference>
<evidence type="ECO:0000313" key="2">
    <source>
        <dbReference type="Proteomes" id="UP000252585"/>
    </source>
</evidence>
<comment type="caution">
    <text evidence="1">The sequence shown here is derived from an EMBL/GenBank/DDBJ whole genome shotgun (WGS) entry which is preliminary data.</text>
</comment>
<gene>
    <name evidence="1" type="ORF">DFR57_10512</name>
</gene>
<dbReference type="NCBIfam" id="TIGR01484">
    <property type="entry name" value="HAD-SF-IIB"/>
    <property type="match status" value="1"/>
</dbReference>
<dbReference type="InterPro" id="IPR006379">
    <property type="entry name" value="HAD-SF_hydro_IIB"/>
</dbReference>
<dbReference type="SFLD" id="SFLDG01140">
    <property type="entry name" value="C2.B:_Phosphomannomutase_and_P"/>
    <property type="match status" value="1"/>
</dbReference>
<dbReference type="AlphaFoldDB" id="A0A368XUT8"/>
<dbReference type="SFLD" id="SFLDG01144">
    <property type="entry name" value="C2.B.4:_PGP_Like"/>
    <property type="match status" value="1"/>
</dbReference>
<evidence type="ECO:0000313" key="1">
    <source>
        <dbReference type="EMBL" id="RCW71830.1"/>
    </source>
</evidence>
<accession>A0A368XUT8</accession>
<dbReference type="PROSITE" id="PS01229">
    <property type="entry name" value="COF_2"/>
    <property type="match status" value="1"/>
</dbReference>
<name>A0A368XUT8_9BACI</name>
<dbReference type="OrthoDB" id="9810101at2"/>
<dbReference type="NCBIfam" id="TIGR00099">
    <property type="entry name" value="Cof-subfamily"/>
    <property type="match status" value="1"/>
</dbReference>
<dbReference type="GO" id="GO:0016791">
    <property type="term" value="F:phosphatase activity"/>
    <property type="evidence" value="ECO:0007669"/>
    <property type="project" value="TreeGrafter"/>
</dbReference>
<sequence length="258" mass="29200">MEQSVVFLDIDGTILDHEKKIPDSTKEGIKALQDNGIIVAIATGRAPFMFRDILKELNINSFISFNGQYVVYEGEVIHNQALTASQLENLTKYGAEYNHSLVYQAEHAMKASHPSNFHITSGMQSLQMNYPEVDANFFKKHSIYQVLLFNEEKEQEVYEEKFADLRFIRWHQFSCDVMPENGSKAYGVRKFIEKTEIPWENTYAFGDGLNDLEMIQLVNTGVVMGNGLEILKEAGDVVTDSVSNNGVYNGLLKLGLIK</sequence>
<keyword evidence="2" id="KW-1185">Reference proteome</keyword>
<evidence type="ECO:0008006" key="3">
    <source>
        <dbReference type="Google" id="ProtNLM"/>
    </source>
</evidence>
<proteinExistence type="predicted"/>
<dbReference type="Proteomes" id="UP000252585">
    <property type="component" value="Unassembled WGS sequence"/>
</dbReference>
<dbReference type="Gene3D" id="3.40.50.1000">
    <property type="entry name" value="HAD superfamily/HAD-like"/>
    <property type="match status" value="1"/>
</dbReference>
<dbReference type="InterPro" id="IPR023214">
    <property type="entry name" value="HAD_sf"/>
</dbReference>
<dbReference type="SFLD" id="SFLDS00003">
    <property type="entry name" value="Haloacid_Dehalogenase"/>
    <property type="match status" value="1"/>
</dbReference>